<comment type="caution">
    <text evidence="1">The sequence shown here is derived from an EMBL/GenBank/DDBJ whole genome shotgun (WGS) entry which is preliminary data.</text>
</comment>
<dbReference type="AlphaFoldDB" id="A0A0F9CJG5"/>
<name>A0A0F9CJG5_9ZZZZ</name>
<protein>
    <submittedName>
        <fullName evidence="1">Uncharacterized protein</fullName>
    </submittedName>
</protein>
<organism evidence="1">
    <name type="scientific">marine sediment metagenome</name>
    <dbReference type="NCBI Taxonomy" id="412755"/>
    <lineage>
        <taxon>unclassified sequences</taxon>
        <taxon>metagenomes</taxon>
        <taxon>ecological metagenomes</taxon>
    </lineage>
</organism>
<dbReference type="EMBL" id="LAZR01046312">
    <property type="protein sequence ID" value="KKK96831.1"/>
    <property type="molecule type" value="Genomic_DNA"/>
</dbReference>
<sequence length="66" mass="7667">MTSLQPLKYFVCKPRSKTPTDKHAFASRMAMETYARVIGETDEEFAGVIMAWVEHEKELVTWMEGR</sequence>
<accession>A0A0F9CJG5</accession>
<evidence type="ECO:0000313" key="1">
    <source>
        <dbReference type="EMBL" id="KKK96831.1"/>
    </source>
</evidence>
<proteinExistence type="predicted"/>
<gene>
    <name evidence="1" type="ORF">LCGC14_2658830</name>
</gene>
<reference evidence="1" key="1">
    <citation type="journal article" date="2015" name="Nature">
        <title>Complex archaea that bridge the gap between prokaryotes and eukaryotes.</title>
        <authorList>
            <person name="Spang A."/>
            <person name="Saw J.H."/>
            <person name="Jorgensen S.L."/>
            <person name="Zaremba-Niedzwiedzka K."/>
            <person name="Martijn J."/>
            <person name="Lind A.E."/>
            <person name="van Eijk R."/>
            <person name="Schleper C."/>
            <person name="Guy L."/>
            <person name="Ettema T.J."/>
        </authorList>
    </citation>
    <scope>NUCLEOTIDE SEQUENCE</scope>
</reference>